<accession>A0A7K4LA55</accession>
<dbReference type="GO" id="GO:0016887">
    <property type="term" value="F:ATP hydrolysis activity"/>
    <property type="evidence" value="ECO:0007669"/>
    <property type="project" value="InterPro"/>
</dbReference>
<dbReference type="InterPro" id="IPR050311">
    <property type="entry name" value="ORC1/CDC6"/>
</dbReference>
<evidence type="ECO:0000313" key="5">
    <source>
        <dbReference type="EMBL" id="NWJ01210.1"/>
    </source>
</evidence>
<dbReference type="EMBL" id="VWPW01006947">
    <property type="protein sequence ID" value="NWJ01210.1"/>
    <property type="molecule type" value="Genomic_DNA"/>
</dbReference>
<dbReference type="Gene3D" id="1.10.8.60">
    <property type="match status" value="1"/>
</dbReference>
<dbReference type="GO" id="GO:0005634">
    <property type="term" value="C:nucleus"/>
    <property type="evidence" value="ECO:0007669"/>
    <property type="project" value="TreeGrafter"/>
</dbReference>
<organism evidence="5 6">
    <name type="scientific">Crypturellus undulatus</name>
    <dbReference type="NCBI Taxonomy" id="48396"/>
    <lineage>
        <taxon>Eukaryota</taxon>
        <taxon>Metazoa</taxon>
        <taxon>Chordata</taxon>
        <taxon>Craniata</taxon>
        <taxon>Vertebrata</taxon>
        <taxon>Euteleostomi</taxon>
        <taxon>Archelosauria</taxon>
        <taxon>Archosauria</taxon>
        <taxon>Dinosauria</taxon>
        <taxon>Saurischia</taxon>
        <taxon>Theropoda</taxon>
        <taxon>Coelurosauria</taxon>
        <taxon>Aves</taxon>
        <taxon>Palaeognathae</taxon>
        <taxon>Tinamiformes</taxon>
        <taxon>Tinamidae</taxon>
        <taxon>Crypturellus</taxon>
    </lineage>
</organism>
<gene>
    <name evidence="5" type="primary">Cdc6</name>
    <name evidence="5" type="ORF">CRYUND_R06990</name>
</gene>
<evidence type="ECO:0000259" key="4">
    <source>
        <dbReference type="Pfam" id="PF22606"/>
    </source>
</evidence>
<feature type="non-terminal residue" evidence="5">
    <location>
        <position position="194"/>
    </location>
</feature>
<dbReference type="InterPro" id="IPR054425">
    <property type="entry name" value="Cdc6_ORC1-like_ATPase_lid"/>
</dbReference>
<dbReference type="Pfam" id="PF22606">
    <property type="entry name" value="Cdc6-ORC-like_ATPase_lid"/>
    <property type="match status" value="1"/>
</dbReference>
<dbReference type="GO" id="GO:0003688">
    <property type="term" value="F:DNA replication origin binding"/>
    <property type="evidence" value="ECO:0007669"/>
    <property type="project" value="TreeGrafter"/>
</dbReference>
<feature type="domain" description="ORC1/DEAH AAA+ ATPase" evidence="3">
    <location>
        <begin position="4"/>
        <end position="95"/>
    </location>
</feature>
<dbReference type="SUPFAM" id="SSF52540">
    <property type="entry name" value="P-loop containing nucleoside triphosphate hydrolases"/>
    <property type="match status" value="1"/>
</dbReference>
<sequence length="194" mass="21124">ELASSRTVVLNCMSLSSAQGVFAAVAAQLGLPGRAPARELARRLQQRLTAEGPMVLLVLDELDQLDSKGQDVLYTVFEWPWLPGSRLVLIGMANALDLTERGLARLQARPGCRPQLLPFAPYTREQLAAILQERLRQVAGDTVLDGSAVQFCARKVSAVSGDARKALDICRRAVELLERDARSQTLLKPLPPGE</sequence>
<keyword evidence="6" id="KW-1185">Reference proteome</keyword>
<name>A0A7K4LA55_9AVES</name>
<dbReference type="PANTHER" id="PTHR10763:SF26">
    <property type="entry name" value="CELL DIVISION CONTROL PROTEIN 6 HOMOLOG"/>
    <property type="match status" value="1"/>
</dbReference>
<dbReference type="PANTHER" id="PTHR10763">
    <property type="entry name" value="CELL DIVISION CONTROL PROTEIN 6-RELATED"/>
    <property type="match status" value="1"/>
</dbReference>
<keyword evidence="2" id="KW-0235">DNA replication</keyword>
<dbReference type="Gene3D" id="3.40.50.300">
    <property type="entry name" value="P-loop containing nucleotide triphosphate hydrolases"/>
    <property type="match status" value="1"/>
</dbReference>
<feature type="non-terminal residue" evidence="5">
    <location>
        <position position="1"/>
    </location>
</feature>
<evidence type="ECO:0000256" key="2">
    <source>
        <dbReference type="ARBA" id="ARBA00022705"/>
    </source>
</evidence>
<dbReference type="AlphaFoldDB" id="A0A7K4LA55"/>
<dbReference type="Pfam" id="PF13401">
    <property type="entry name" value="AAA_22"/>
    <property type="match status" value="1"/>
</dbReference>
<evidence type="ECO:0000259" key="3">
    <source>
        <dbReference type="Pfam" id="PF13401"/>
    </source>
</evidence>
<dbReference type="GO" id="GO:0006270">
    <property type="term" value="P:DNA replication initiation"/>
    <property type="evidence" value="ECO:0007669"/>
    <property type="project" value="TreeGrafter"/>
</dbReference>
<evidence type="ECO:0000313" key="6">
    <source>
        <dbReference type="Proteomes" id="UP000534426"/>
    </source>
</evidence>
<protein>
    <submittedName>
        <fullName evidence="5">CDC6 protein</fullName>
    </submittedName>
</protein>
<comment type="similarity">
    <text evidence="1">Belongs to the CDC6/cdc18 family.</text>
</comment>
<comment type="caution">
    <text evidence="5">The sequence shown here is derived from an EMBL/GenBank/DDBJ whole genome shotgun (WGS) entry which is preliminary data.</text>
</comment>
<proteinExistence type="inferred from homology"/>
<reference evidence="5 6" key="1">
    <citation type="submission" date="2019-09" db="EMBL/GenBank/DDBJ databases">
        <title>Bird 10,000 Genomes (B10K) Project - Family phase.</title>
        <authorList>
            <person name="Zhang G."/>
        </authorList>
    </citation>
    <scope>NUCLEOTIDE SEQUENCE [LARGE SCALE GENOMIC DNA]</scope>
    <source>
        <strain evidence="5">B10K-MSB-37135</strain>
        <tissue evidence="5">Heart</tissue>
    </source>
</reference>
<evidence type="ECO:0000256" key="1">
    <source>
        <dbReference type="ARBA" id="ARBA00006184"/>
    </source>
</evidence>
<dbReference type="InterPro" id="IPR049945">
    <property type="entry name" value="AAA_22"/>
</dbReference>
<dbReference type="GO" id="GO:0033314">
    <property type="term" value="P:mitotic DNA replication checkpoint signaling"/>
    <property type="evidence" value="ECO:0007669"/>
    <property type="project" value="TreeGrafter"/>
</dbReference>
<dbReference type="FunFam" id="1.10.8.60:FF:000058">
    <property type="entry name" value="Cell division control protein"/>
    <property type="match status" value="1"/>
</dbReference>
<feature type="domain" description="Cdc6/ORC1-like ATPase lid" evidence="4">
    <location>
        <begin position="122"/>
        <end position="178"/>
    </location>
</feature>
<dbReference type="InterPro" id="IPR027417">
    <property type="entry name" value="P-loop_NTPase"/>
</dbReference>
<dbReference type="Proteomes" id="UP000534426">
    <property type="component" value="Unassembled WGS sequence"/>
</dbReference>